<protein>
    <submittedName>
        <fullName evidence="1">Uncharacterized protein</fullName>
    </submittedName>
</protein>
<evidence type="ECO:0000313" key="2">
    <source>
        <dbReference type="Proteomes" id="UP000238937"/>
    </source>
</evidence>
<proteinExistence type="predicted"/>
<dbReference type="Pfam" id="PF24689">
    <property type="entry name" value="TriTu"/>
    <property type="match status" value="1"/>
</dbReference>
<dbReference type="InterPro" id="IPR057062">
    <property type="entry name" value="TriTu"/>
</dbReference>
<dbReference type="EMBL" id="PVWO01000031">
    <property type="protein sequence ID" value="PSB58543.1"/>
    <property type="molecule type" value="Genomic_DNA"/>
</dbReference>
<reference evidence="1 2" key="1">
    <citation type="submission" date="2018-03" db="EMBL/GenBank/DDBJ databases">
        <title>The ancient ancestry and fast evolution of plastids.</title>
        <authorList>
            <person name="Moore K.R."/>
            <person name="Magnabosco C."/>
            <person name="Momper L."/>
            <person name="Gold D.A."/>
            <person name="Bosak T."/>
            <person name="Fournier G.P."/>
        </authorList>
    </citation>
    <scope>NUCLEOTIDE SEQUENCE [LARGE SCALE GENOMIC DNA]</scope>
    <source>
        <strain evidence="1 2">CCALA 037</strain>
    </source>
</reference>
<sequence length="70" mass="8195">MVLDFDSTKHIGRVSVWVSGECDMEILDVSTGKTVFYEHHQFTNEDDFHSKYLKLVLFMRDALDWPLVSD</sequence>
<organism evidence="1 2">
    <name type="scientific">Chamaesiphon polymorphus CCALA 037</name>
    <dbReference type="NCBI Taxonomy" id="2107692"/>
    <lineage>
        <taxon>Bacteria</taxon>
        <taxon>Bacillati</taxon>
        <taxon>Cyanobacteriota</taxon>
        <taxon>Cyanophyceae</taxon>
        <taxon>Gomontiellales</taxon>
        <taxon>Chamaesiphonaceae</taxon>
        <taxon>Chamaesiphon</taxon>
    </lineage>
</organism>
<accession>A0A2T1GL20</accession>
<evidence type="ECO:0000313" key="1">
    <source>
        <dbReference type="EMBL" id="PSB58543.1"/>
    </source>
</evidence>
<name>A0A2T1GL20_9CYAN</name>
<keyword evidence="2" id="KW-1185">Reference proteome</keyword>
<comment type="caution">
    <text evidence="1">The sequence shown here is derived from an EMBL/GenBank/DDBJ whole genome shotgun (WGS) entry which is preliminary data.</text>
</comment>
<gene>
    <name evidence="1" type="ORF">C7B77_04265</name>
</gene>
<dbReference type="Proteomes" id="UP000238937">
    <property type="component" value="Unassembled WGS sequence"/>
</dbReference>
<dbReference type="AlphaFoldDB" id="A0A2T1GL20"/>